<dbReference type="AlphaFoldDB" id="A0A0F9DV82"/>
<gene>
    <name evidence="1" type="ORF">LCGC14_2502410</name>
</gene>
<accession>A0A0F9DV82</accession>
<reference evidence="1" key="1">
    <citation type="journal article" date="2015" name="Nature">
        <title>Complex archaea that bridge the gap between prokaryotes and eukaryotes.</title>
        <authorList>
            <person name="Spang A."/>
            <person name="Saw J.H."/>
            <person name="Jorgensen S.L."/>
            <person name="Zaremba-Niedzwiedzka K."/>
            <person name="Martijn J."/>
            <person name="Lind A.E."/>
            <person name="van Eijk R."/>
            <person name="Schleper C."/>
            <person name="Guy L."/>
            <person name="Ettema T.J."/>
        </authorList>
    </citation>
    <scope>NUCLEOTIDE SEQUENCE</scope>
</reference>
<dbReference type="EMBL" id="LAZR01039941">
    <property type="protein sequence ID" value="KKL15758.1"/>
    <property type="molecule type" value="Genomic_DNA"/>
</dbReference>
<feature type="non-terminal residue" evidence="1">
    <location>
        <position position="1"/>
    </location>
</feature>
<evidence type="ECO:0000313" key="1">
    <source>
        <dbReference type="EMBL" id="KKL15758.1"/>
    </source>
</evidence>
<sequence length="163" mass="18251">ILGSSHVISTPRVRRRCILQNLQPQTLDHELHQQNGVETAVFLVLFVQEDTATFVQPIPPGRCQRDSYRQLVCGTILVNSSRHWQTNQLQNRAHGFGQQSKGCEAVAMGTWGSNVTAAWPFQESTPTFAARSYLARIGYPATSNGDRDLRQLLLQAFRDGSTR</sequence>
<proteinExistence type="predicted"/>
<comment type="caution">
    <text evidence="1">The sequence shown here is derived from an EMBL/GenBank/DDBJ whole genome shotgun (WGS) entry which is preliminary data.</text>
</comment>
<organism evidence="1">
    <name type="scientific">marine sediment metagenome</name>
    <dbReference type="NCBI Taxonomy" id="412755"/>
    <lineage>
        <taxon>unclassified sequences</taxon>
        <taxon>metagenomes</taxon>
        <taxon>ecological metagenomes</taxon>
    </lineage>
</organism>
<protein>
    <submittedName>
        <fullName evidence="1">Uncharacterized protein</fullName>
    </submittedName>
</protein>
<name>A0A0F9DV82_9ZZZZ</name>